<keyword evidence="13 15" id="KW-0472">Membrane</keyword>
<dbReference type="SFLD" id="SFLDG00002">
    <property type="entry name" value="C1.7:_P-type_atpase_like"/>
    <property type="match status" value="1"/>
</dbReference>
<dbReference type="Gene3D" id="1.20.1110.10">
    <property type="entry name" value="Calcium-transporting ATPase, transmembrane domain"/>
    <property type="match status" value="1"/>
</dbReference>
<keyword evidence="10" id="KW-1278">Translocase</keyword>
<dbReference type="Gene3D" id="3.40.1110.10">
    <property type="entry name" value="Calcium-transporting ATPase, cytoplasmic domain N"/>
    <property type="match status" value="1"/>
</dbReference>
<feature type="transmembrane region" description="Helical" evidence="15">
    <location>
        <begin position="959"/>
        <end position="979"/>
    </location>
</feature>
<evidence type="ECO:0000256" key="2">
    <source>
        <dbReference type="ARBA" id="ARBA00012790"/>
    </source>
</evidence>
<dbReference type="AlphaFoldDB" id="A0A7S1A144"/>
<feature type="transmembrane region" description="Helical" evidence="15">
    <location>
        <begin position="991"/>
        <end position="1011"/>
    </location>
</feature>
<dbReference type="PRINTS" id="PR00119">
    <property type="entry name" value="CATATPASE"/>
</dbReference>
<evidence type="ECO:0000256" key="5">
    <source>
        <dbReference type="ARBA" id="ARBA00022692"/>
    </source>
</evidence>
<keyword evidence="4" id="KW-0109">Calcium transport</keyword>
<comment type="subcellular location">
    <subcellularLocation>
        <location evidence="1">Membrane</location>
        <topology evidence="1">Multi-pass membrane protein</topology>
    </subcellularLocation>
</comment>
<evidence type="ECO:0000256" key="11">
    <source>
        <dbReference type="ARBA" id="ARBA00022989"/>
    </source>
</evidence>
<evidence type="ECO:0000256" key="12">
    <source>
        <dbReference type="ARBA" id="ARBA00023065"/>
    </source>
</evidence>
<evidence type="ECO:0000259" key="16">
    <source>
        <dbReference type="SMART" id="SM00831"/>
    </source>
</evidence>
<dbReference type="Pfam" id="PF00690">
    <property type="entry name" value="Cation_ATPase_N"/>
    <property type="match status" value="1"/>
</dbReference>
<accession>A0A7S1A144</accession>
<evidence type="ECO:0000256" key="13">
    <source>
        <dbReference type="ARBA" id="ARBA00023136"/>
    </source>
</evidence>
<dbReference type="GO" id="GO:0005388">
    <property type="term" value="F:P-type calcium transporter activity"/>
    <property type="evidence" value="ECO:0007669"/>
    <property type="project" value="UniProtKB-EC"/>
</dbReference>
<dbReference type="SFLD" id="SFLDS00003">
    <property type="entry name" value="Haloacid_Dehalogenase"/>
    <property type="match status" value="1"/>
</dbReference>
<sequence length="1029" mass="113288">MAVQNPHARTIEDVLDHFAVSLVEGLTSERVEEQRNKFGSNELEEQEKKSILQLIREQFEDLLVRILLLSALVSFFLAHFDDSNHEEGWTAYVEPLVILLILIANAIVGVWQESNAEKALDALKKLQPDESTVLRDGRWQTIEAVKLVPGDICEVRVGDKVPADLRVVKLKTTTIRIEQSQLTGESQSVPKVVEKVEADVIQGKTNMLFASTTVSNGQCLGIVCETGMSTEIGKIQSSVQEAAQDEEETPLQKKLDEFGELLAKVIFVICILVWAINYKHFFDPIHGTFLRGCIYYFKIAVALAVAAIPEGLPAVITTCLALGTRKMAKRNAIVRKLPSVETLGCTTVICSDKTGTLTTNEMCCVRMVMPSTSATLVERTVKGHTYQPKGEVEGLAADWNTDKALVAFAKVGVVCNESRLSIADSRFVRTGEPTEAALRVLVEKIGCPDESVHRKNFQVEVREHADAMAFSNHWMKGLSKLATLEFNRERKSMSVLCRDESTEGNVLFAKGAPESIVERCSSLMLPDGSVVPLGEEGRNAIRESLTGMAKDALRTLALAVRSDLRALNLHDYDGPHHASHEILTDPANFIKVETDMTFVGMVGIIDPPRPECKEAIQECRVAGINVIMITGDNKLTAEAIAMKLGILSRNANLKTKSFTGKEFEALSQQEQSDILKHVMEEKSTEGAVFSRTEPKHKQQIVKILKSLGEISAMTGDGVNDAPALKEAAIGIAMGIAGTEVAKEASDMVLADDNFSTIVAAVEEGRSIYSNMKAFIRYLISSNIGEVASIFFTAALGIPEGLAPVQLLWVNLVTDGLPATALGFNPPDLDVMLRPPRRKDDNLISGWVFFRYMVIGFYVGFATVGIFVYWYIFDEAADAHTLVTFDHLMSWGKCAEWTDFKPSPYGGLSFENPCTYFSSGKVKASTLSLTVLVIIEMLNAFNALSEDGSLVQMPPWKNPWLILACCGSIAVHFVVLYVPFLAKIFSVCALDAHDWMLVMAFSSPVIFIDEILKFIGRQDTKRNRVSPKES</sequence>
<evidence type="ECO:0000256" key="6">
    <source>
        <dbReference type="ARBA" id="ARBA00022741"/>
    </source>
</evidence>
<dbReference type="Pfam" id="PF13246">
    <property type="entry name" value="Cation_ATPase"/>
    <property type="match status" value="1"/>
</dbReference>
<dbReference type="EMBL" id="HBFQ01018677">
    <property type="protein sequence ID" value="CAD8838723.1"/>
    <property type="molecule type" value="Transcribed_RNA"/>
</dbReference>
<dbReference type="PANTHER" id="PTHR42861">
    <property type="entry name" value="CALCIUM-TRANSPORTING ATPASE"/>
    <property type="match status" value="1"/>
</dbReference>
<evidence type="ECO:0000256" key="14">
    <source>
        <dbReference type="ARBA" id="ARBA00038148"/>
    </source>
</evidence>
<proteinExistence type="inferred from homology"/>
<keyword evidence="6" id="KW-0547">Nucleotide-binding</keyword>
<dbReference type="SUPFAM" id="SSF81653">
    <property type="entry name" value="Calcium ATPase, transduction domain A"/>
    <property type="match status" value="1"/>
</dbReference>
<feature type="transmembrane region" description="Helical" evidence="15">
    <location>
        <begin position="62"/>
        <end position="80"/>
    </location>
</feature>
<dbReference type="InterPro" id="IPR044492">
    <property type="entry name" value="P_typ_ATPase_HD_dom"/>
</dbReference>
<dbReference type="SUPFAM" id="SSF81665">
    <property type="entry name" value="Calcium ATPase, transmembrane domain M"/>
    <property type="match status" value="1"/>
</dbReference>
<gene>
    <name evidence="17" type="ORF">NSCI0253_LOCUS13071</name>
</gene>
<dbReference type="SUPFAM" id="SSF56784">
    <property type="entry name" value="HAD-like"/>
    <property type="match status" value="1"/>
</dbReference>
<evidence type="ECO:0000256" key="10">
    <source>
        <dbReference type="ARBA" id="ARBA00022967"/>
    </source>
</evidence>
<feature type="transmembrane region" description="Helical" evidence="15">
    <location>
        <begin position="294"/>
        <end position="322"/>
    </location>
</feature>
<keyword evidence="3" id="KW-0813">Transport</keyword>
<name>A0A7S1A144_NOCSC</name>
<dbReference type="PRINTS" id="PR00121">
    <property type="entry name" value="NAKATPASE"/>
</dbReference>
<dbReference type="FunFam" id="3.40.50.1000:FF:000028">
    <property type="entry name" value="Calcium-transporting P-type ATPase, putative"/>
    <property type="match status" value="1"/>
</dbReference>
<dbReference type="InterPro" id="IPR006068">
    <property type="entry name" value="ATPase_P-typ_cation-transptr_C"/>
</dbReference>
<dbReference type="SMART" id="SM00831">
    <property type="entry name" value="Cation_ATPase_N"/>
    <property type="match status" value="1"/>
</dbReference>
<dbReference type="Gene3D" id="3.40.50.1000">
    <property type="entry name" value="HAD superfamily/HAD-like"/>
    <property type="match status" value="1"/>
</dbReference>
<feature type="transmembrane region" description="Helical" evidence="15">
    <location>
        <begin position="261"/>
        <end position="282"/>
    </location>
</feature>
<keyword evidence="8" id="KW-0067">ATP-binding</keyword>
<dbReference type="InterPro" id="IPR036412">
    <property type="entry name" value="HAD-like_sf"/>
</dbReference>
<organism evidence="17">
    <name type="scientific">Noctiluca scintillans</name>
    <name type="common">Sea sparkle</name>
    <name type="synonym">Red tide dinoflagellate</name>
    <dbReference type="NCBI Taxonomy" id="2966"/>
    <lineage>
        <taxon>Eukaryota</taxon>
        <taxon>Sar</taxon>
        <taxon>Alveolata</taxon>
        <taxon>Dinophyceae</taxon>
        <taxon>Noctilucales</taxon>
        <taxon>Noctilucaceae</taxon>
        <taxon>Noctiluca</taxon>
    </lineage>
</organism>
<dbReference type="InterPro" id="IPR023214">
    <property type="entry name" value="HAD_sf"/>
</dbReference>
<dbReference type="InterPro" id="IPR023298">
    <property type="entry name" value="ATPase_P-typ_TM_dom_sf"/>
</dbReference>
<dbReference type="FunFam" id="3.40.1110.10:FF:000003">
    <property type="entry name" value="Calcium-transporting ATPase"/>
    <property type="match status" value="1"/>
</dbReference>
<dbReference type="GO" id="GO:0005524">
    <property type="term" value="F:ATP binding"/>
    <property type="evidence" value="ECO:0007669"/>
    <property type="project" value="UniProtKB-KW"/>
</dbReference>
<evidence type="ECO:0000256" key="1">
    <source>
        <dbReference type="ARBA" id="ARBA00004141"/>
    </source>
</evidence>
<comment type="similarity">
    <text evidence="14">Belongs to the cation transport ATPase (P-type) (TC 3.A.3) family.</text>
</comment>
<dbReference type="Gene3D" id="2.70.150.10">
    <property type="entry name" value="Calcium-transporting ATPase, cytoplasmic transduction domain A"/>
    <property type="match status" value="1"/>
</dbReference>
<evidence type="ECO:0000256" key="15">
    <source>
        <dbReference type="SAM" id="Phobius"/>
    </source>
</evidence>
<dbReference type="FunFam" id="1.20.1110.10:FF:000037">
    <property type="entry name" value="Calcium-transporting ATPase, putative"/>
    <property type="match status" value="1"/>
</dbReference>
<keyword evidence="12" id="KW-0406">Ion transport</keyword>
<dbReference type="FunFam" id="1.20.1110.10:FF:000027">
    <property type="entry name" value="Calcium-transporting ATPase, putative"/>
    <property type="match status" value="1"/>
</dbReference>
<feature type="domain" description="Cation-transporting P-type ATPase N-terminal" evidence="16">
    <location>
        <begin position="5"/>
        <end position="79"/>
    </location>
</feature>
<dbReference type="PROSITE" id="PS00154">
    <property type="entry name" value="ATPASE_E1_E2"/>
    <property type="match status" value="1"/>
</dbReference>
<dbReference type="InterPro" id="IPR023299">
    <property type="entry name" value="ATPase_P-typ_cyto_dom_N"/>
</dbReference>
<dbReference type="GO" id="GO:0016020">
    <property type="term" value="C:membrane"/>
    <property type="evidence" value="ECO:0007669"/>
    <property type="project" value="UniProtKB-SubCell"/>
</dbReference>
<protein>
    <recommendedName>
        <fullName evidence="2">P-type Ca(2+) transporter</fullName>
        <ecNumber evidence="2">7.2.2.10</ecNumber>
    </recommendedName>
</protein>
<dbReference type="InterPro" id="IPR008250">
    <property type="entry name" value="ATPase_P-typ_transduc_dom_A_sf"/>
</dbReference>
<keyword evidence="7" id="KW-0106">Calcium</keyword>
<feature type="transmembrane region" description="Helical" evidence="15">
    <location>
        <begin position="92"/>
        <end position="111"/>
    </location>
</feature>
<feature type="transmembrane region" description="Helical" evidence="15">
    <location>
        <begin position="848"/>
        <end position="871"/>
    </location>
</feature>
<dbReference type="FunFam" id="2.70.150.10:FF:000014">
    <property type="entry name" value="Calcium-transporting ATPase, putative"/>
    <property type="match status" value="1"/>
</dbReference>
<dbReference type="SFLD" id="SFLDF00027">
    <property type="entry name" value="p-type_atpase"/>
    <property type="match status" value="1"/>
</dbReference>
<dbReference type="InterPro" id="IPR001757">
    <property type="entry name" value="P_typ_ATPase"/>
</dbReference>
<evidence type="ECO:0000256" key="9">
    <source>
        <dbReference type="ARBA" id="ARBA00022842"/>
    </source>
</evidence>
<dbReference type="InterPro" id="IPR018303">
    <property type="entry name" value="ATPase_P-typ_P_site"/>
</dbReference>
<dbReference type="NCBIfam" id="TIGR01494">
    <property type="entry name" value="ATPase_P-type"/>
    <property type="match status" value="2"/>
</dbReference>
<reference evidence="17" key="1">
    <citation type="submission" date="2021-01" db="EMBL/GenBank/DDBJ databases">
        <authorList>
            <person name="Corre E."/>
            <person name="Pelletier E."/>
            <person name="Niang G."/>
            <person name="Scheremetjew M."/>
            <person name="Finn R."/>
            <person name="Kale V."/>
            <person name="Holt S."/>
            <person name="Cochrane G."/>
            <person name="Meng A."/>
            <person name="Brown T."/>
            <person name="Cohen L."/>
        </authorList>
    </citation>
    <scope>NUCLEOTIDE SEQUENCE</scope>
</reference>
<dbReference type="Pfam" id="PF00122">
    <property type="entry name" value="E1-E2_ATPase"/>
    <property type="match status" value="1"/>
</dbReference>
<evidence type="ECO:0000256" key="7">
    <source>
        <dbReference type="ARBA" id="ARBA00022837"/>
    </source>
</evidence>
<dbReference type="SUPFAM" id="SSF81660">
    <property type="entry name" value="Metal cation-transporting ATPase, ATP-binding domain N"/>
    <property type="match status" value="1"/>
</dbReference>
<dbReference type="InterPro" id="IPR059000">
    <property type="entry name" value="ATPase_P-type_domA"/>
</dbReference>
<feature type="transmembrane region" description="Helical" evidence="15">
    <location>
        <begin position="774"/>
        <end position="797"/>
    </location>
</feature>
<evidence type="ECO:0000256" key="3">
    <source>
        <dbReference type="ARBA" id="ARBA00022448"/>
    </source>
</evidence>
<keyword evidence="9" id="KW-0460">Magnesium</keyword>
<evidence type="ECO:0000256" key="4">
    <source>
        <dbReference type="ARBA" id="ARBA00022568"/>
    </source>
</evidence>
<dbReference type="EC" id="7.2.2.10" evidence="2"/>
<keyword evidence="11 15" id="KW-1133">Transmembrane helix</keyword>
<evidence type="ECO:0000256" key="8">
    <source>
        <dbReference type="ARBA" id="ARBA00022840"/>
    </source>
</evidence>
<evidence type="ECO:0000313" key="17">
    <source>
        <dbReference type="EMBL" id="CAD8838723.1"/>
    </source>
</evidence>
<dbReference type="GO" id="GO:0016887">
    <property type="term" value="F:ATP hydrolysis activity"/>
    <property type="evidence" value="ECO:0007669"/>
    <property type="project" value="InterPro"/>
</dbReference>
<keyword evidence="5 15" id="KW-0812">Transmembrane</keyword>
<dbReference type="Pfam" id="PF00689">
    <property type="entry name" value="Cation_ATPase_C"/>
    <property type="match status" value="1"/>
</dbReference>
<dbReference type="InterPro" id="IPR004014">
    <property type="entry name" value="ATPase_P-typ_cation-transptr_N"/>
</dbReference>